<dbReference type="EMBL" id="CM023482">
    <property type="protein sequence ID" value="KAH6939991.1"/>
    <property type="molecule type" value="Genomic_DNA"/>
</dbReference>
<dbReference type="Proteomes" id="UP000821845">
    <property type="component" value="Chromosome 2"/>
</dbReference>
<keyword evidence="2" id="KW-1185">Reference proteome</keyword>
<evidence type="ECO:0000313" key="2">
    <source>
        <dbReference type="Proteomes" id="UP000821845"/>
    </source>
</evidence>
<evidence type="ECO:0000313" key="1">
    <source>
        <dbReference type="EMBL" id="KAH6939991.1"/>
    </source>
</evidence>
<proteinExistence type="predicted"/>
<sequence length="240" mass="26679">MDHGNRNTEDSEYQFILPELPKGKLVNNAVFLHGDVIARPCKIERFSGYADADGPAARCMTFNDAAPTKRLLALKELKVKGRRCAVVDPQDQQVKLRLRWLLHGVSDEDVRAACAAFRKVVEVSHERWRVPGMAHKCSTTGTVLLKCGLKVEDLPQQIHVDGELALMVVPGRPMHSLRCQGMGHVGHECRLPRCSRCRRFRHVETDCVRTYGSTTGPAHSEVVADYAMDVAETEGAALEP</sequence>
<gene>
    <name evidence="1" type="ORF">HPB50_023871</name>
</gene>
<organism evidence="1 2">
    <name type="scientific">Hyalomma asiaticum</name>
    <name type="common">Tick</name>
    <dbReference type="NCBI Taxonomy" id="266040"/>
    <lineage>
        <taxon>Eukaryota</taxon>
        <taxon>Metazoa</taxon>
        <taxon>Ecdysozoa</taxon>
        <taxon>Arthropoda</taxon>
        <taxon>Chelicerata</taxon>
        <taxon>Arachnida</taxon>
        <taxon>Acari</taxon>
        <taxon>Parasitiformes</taxon>
        <taxon>Ixodida</taxon>
        <taxon>Ixodoidea</taxon>
        <taxon>Ixodidae</taxon>
        <taxon>Hyalomminae</taxon>
        <taxon>Hyalomma</taxon>
    </lineage>
</organism>
<protein>
    <submittedName>
        <fullName evidence="1">Uncharacterized protein</fullName>
    </submittedName>
</protein>
<reference evidence="1" key="1">
    <citation type="submission" date="2020-05" db="EMBL/GenBank/DDBJ databases">
        <title>Large-scale comparative analyses of tick genomes elucidate their genetic diversity and vector capacities.</title>
        <authorList>
            <person name="Jia N."/>
            <person name="Wang J."/>
            <person name="Shi W."/>
            <person name="Du L."/>
            <person name="Sun Y."/>
            <person name="Zhan W."/>
            <person name="Jiang J."/>
            <person name="Wang Q."/>
            <person name="Zhang B."/>
            <person name="Ji P."/>
            <person name="Sakyi L.B."/>
            <person name="Cui X."/>
            <person name="Yuan T."/>
            <person name="Jiang B."/>
            <person name="Yang W."/>
            <person name="Lam T.T.-Y."/>
            <person name="Chang Q."/>
            <person name="Ding S."/>
            <person name="Wang X."/>
            <person name="Zhu J."/>
            <person name="Ruan X."/>
            <person name="Zhao L."/>
            <person name="Wei J."/>
            <person name="Que T."/>
            <person name="Du C."/>
            <person name="Cheng J."/>
            <person name="Dai P."/>
            <person name="Han X."/>
            <person name="Huang E."/>
            <person name="Gao Y."/>
            <person name="Liu J."/>
            <person name="Shao H."/>
            <person name="Ye R."/>
            <person name="Li L."/>
            <person name="Wei W."/>
            <person name="Wang X."/>
            <person name="Wang C."/>
            <person name="Yang T."/>
            <person name="Huo Q."/>
            <person name="Li W."/>
            <person name="Guo W."/>
            <person name="Chen H."/>
            <person name="Zhou L."/>
            <person name="Ni X."/>
            <person name="Tian J."/>
            <person name="Zhou Y."/>
            <person name="Sheng Y."/>
            <person name="Liu T."/>
            <person name="Pan Y."/>
            <person name="Xia L."/>
            <person name="Li J."/>
            <person name="Zhao F."/>
            <person name="Cao W."/>
        </authorList>
    </citation>
    <scope>NUCLEOTIDE SEQUENCE</scope>
    <source>
        <strain evidence="1">Hyas-2018</strain>
    </source>
</reference>
<name>A0ACB7SYF7_HYAAI</name>
<accession>A0ACB7SYF7</accession>
<comment type="caution">
    <text evidence="1">The sequence shown here is derived from an EMBL/GenBank/DDBJ whole genome shotgun (WGS) entry which is preliminary data.</text>
</comment>